<organism evidence="2 3">
    <name type="scientific">Holospora curviuscula</name>
    <dbReference type="NCBI Taxonomy" id="1082868"/>
    <lineage>
        <taxon>Bacteria</taxon>
        <taxon>Pseudomonadati</taxon>
        <taxon>Pseudomonadota</taxon>
        <taxon>Alphaproteobacteria</taxon>
        <taxon>Holosporales</taxon>
        <taxon>Holosporaceae</taxon>
        <taxon>Holospora</taxon>
    </lineage>
</organism>
<evidence type="ECO:0000313" key="2">
    <source>
        <dbReference type="EMBL" id="PPE04245.1"/>
    </source>
</evidence>
<evidence type="ECO:0000256" key="1">
    <source>
        <dbReference type="SAM" id="MobiDB-lite"/>
    </source>
</evidence>
<gene>
    <name evidence="2" type="ORF">HCUR_00436</name>
</gene>
<keyword evidence="3" id="KW-1185">Reference proteome</keyword>
<sequence length="530" mass="62779">MLHWIIEQYSFLSCLEKLRSGYFSVKTLLFFMPKPHSFLLTLIFFTSRIAQEKIKFLRLMFKKKYLTLLFFVGTVFAEHNAHASYKDSQWFRSLSEKRQNDLLRLEKKLVNYLTPPEWCKPIPLNPVNSINSDDSDDSSNQFSQEEGAPSSSSSSNTSEDEYPEARSIVALMARVMTLGDVTRVTKQEPVSEKTVKNILRQFQLDPRHNKRSKKSYQKLDSDESSGEESAQYLYHDSKLQKEYDDFGDMLWDLISERNENRGYLIADCRFNDDAKLSRGLKRVSKLFPQVVLPDIQNKLEFYREKNWYLCDEFMVLSQLKDAIIALVNLMIPDNGLEDKLRYHTEKFFRDSPLSKRETAVMERKFQTRKRFSDTHILRKNMQPIAYHKFNNDRSAIRALECLVNYPKEGKEDEEKPRYFTWALVICKALKNKKLHLPHGVIEYFDRTKYPPSKREFDKYTDDQILACYESLCNLVFTGEILRQKQFLQKRRLENEKIISDLFNRWGEQGEQFDKQQIEEVIPQKNKELDQ</sequence>
<dbReference type="EMBL" id="PHHC01000078">
    <property type="protein sequence ID" value="PPE04245.1"/>
    <property type="molecule type" value="Genomic_DNA"/>
</dbReference>
<dbReference type="Proteomes" id="UP000239425">
    <property type="component" value="Unassembled WGS sequence"/>
</dbReference>
<reference evidence="2 3" key="1">
    <citation type="submission" date="2017-11" db="EMBL/GenBank/DDBJ databases">
        <title>Comparative genomic analysis of Holospora spp., intranuclear symbionts of paramecia.</title>
        <authorList>
            <person name="Garushyants S.K."/>
            <person name="Beliavskaya A."/>
            <person name="Malko D.B."/>
            <person name="Logacheva M.D."/>
            <person name="Rautian M.S."/>
            <person name="Gelfand M.S."/>
        </authorList>
    </citation>
    <scope>NUCLEOTIDE SEQUENCE [LARGE SCALE GENOMIC DNA]</scope>
    <source>
        <strain evidence="3">02AZ16</strain>
    </source>
</reference>
<feature type="compositionally biased region" description="Low complexity" evidence="1">
    <location>
        <begin position="129"/>
        <end position="157"/>
    </location>
</feature>
<feature type="region of interest" description="Disordered" evidence="1">
    <location>
        <begin position="197"/>
        <end position="230"/>
    </location>
</feature>
<feature type="region of interest" description="Disordered" evidence="1">
    <location>
        <begin position="129"/>
        <end position="163"/>
    </location>
</feature>
<evidence type="ECO:0000313" key="3">
    <source>
        <dbReference type="Proteomes" id="UP000239425"/>
    </source>
</evidence>
<name>A0A2S5RAU2_9PROT</name>
<dbReference type="AlphaFoldDB" id="A0A2S5RAU2"/>
<protein>
    <submittedName>
        <fullName evidence="2">Uncharacterized protein</fullName>
    </submittedName>
</protein>
<accession>A0A2S5RAU2</accession>
<proteinExistence type="predicted"/>
<comment type="caution">
    <text evidence="2">The sequence shown here is derived from an EMBL/GenBank/DDBJ whole genome shotgun (WGS) entry which is preliminary data.</text>
</comment>
<dbReference type="RefSeq" id="WP_207760870.1">
    <property type="nucleotide sequence ID" value="NZ_PHHC01000078.1"/>
</dbReference>